<evidence type="ECO:0000313" key="1">
    <source>
        <dbReference type="EMBL" id="KAI3703519.1"/>
    </source>
</evidence>
<gene>
    <name evidence="1" type="ORF">L1987_73654</name>
</gene>
<comment type="caution">
    <text evidence="1">The sequence shown here is derived from an EMBL/GenBank/DDBJ whole genome shotgun (WGS) entry which is preliminary data.</text>
</comment>
<dbReference type="EMBL" id="CM042042">
    <property type="protein sequence ID" value="KAI3703519.1"/>
    <property type="molecule type" value="Genomic_DNA"/>
</dbReference>
<sequence length="186" mass="20571">MGYRYASFHHATSLKEVELALVQNFKFKIFGELHRHALANVPIVSNSLSFGIRICCSLVLMSAADIPSGSLVILQELNSSSPYFKHGASLRVTGKLQEYNVETAIAVIADGGATLAVDTQHLRLDLRVGSLYQFIGELSIQPSNEGILKARVGRNVDGMDLNLYQQSLKLLRQFQSDQISHLEQLQ</sequence>
<accession>A0ACB9A0N9</accession>
<name>A0ACB9A0N9_9ASTR</name>
<reference evidence="1 2" key="2">
    <citation type="journal article" date="2022" name="Mol. Ecol. Resour.">
        <title>The genomes of chicory, endive, great burdock and yacon provide insights into Asteraceae paleo-polyploidization history and plant inulin production.</title>
        <authorList>
            <person name="Fan W."/>
            <person name="Wang S."/>
            <person name="Wang H."/>
            <person name="Wang A."/>
            <person name="Jiang F."/>
            <person name="Liu H."/>
            <person name="Zhao H."/>
            <person name="Xu D."/>
            <person name="Zhang Y."/>
        </authorList>
    </citation>
    <scope>NUCLEOTIDE SEQUENCE [LARGE SCALE GENOMIC DNA]</scope>
    <source>
        <strain evidence="2">cv. Yunnan</strain>
        <tissue evidence="1">Leaves</tissue>
    </source>
</reference>
<proteinExistence type="predicted"/>
<organism evidence="1 2">
    <name type="scientific">Smallanthus sonchifolius</name>
    <dbReference type="NCBI Taxonomy" id="185202"/>
    <lineage>
        <taxon>Eukaryota</taxon>
        <taxon>Viridiplantae</taxon>
        <taxon>Streptophyta</taxon>
        <taxon>Embryophyta</taxon>
        <taxon>Tracheophyta</taxon>
        <taxon>Spermatophyta</taxon>
        <taxon>Magnoliopsida</taxon>
        <taxon>eudicotyledons</taxon>
        <taxon>Gunneridae</taxon>
        <taxon>Pentapetalae</taxon>
        <taxon>asterids</taxon>
        <taxon>campanulids</taxon>
        <taxon>Asterales</taxon>
        <taxon>Asteraceae</taxon>
        <taxon>Asteroideae</taxon>
        <taxon>Heliantheae alliance</taxon>
        <taxon>Millerieae</taxon>
        <taxon>Smallanthus</taxon>
    </lineage>
</organism>
<dbReference type="Proteomes" id="UP001056120">
    <property type="component" value="Linkage Group LG25"/>
</dbReference>
<reference evidence="2" key="1">
    <citation type="journal article" date="2022" name="Mol. Ecol. Resour.">
        <title>The genomes of chicory, endive, great burdock and yacon provide insights into Asteraceae palaeo-polyploidization history and plant inulin production.</title>
        <authorList>
            <person name="Fan W."/>
            <person name="Wang S."/>
            <person name="Wang H."/>
            <person name="Wang A."/>
            <person name="Jiang F."/>
            <person name="Liu H."/>
            <person name="Zhao H."/>
            <person name="Xu D."/>
            <person name="Zhang Y."/>
        </authorList>
    </citation>
    <scope>NUCLEOTIDE SEQUENCE [LARGE SCALE GENOMIC DNA]</scope>
    <source>
        <strain evidence="2">cv. Yunnan</strain>
    </source>
</reference>
<evidence type="ECO:0000313" key="2">
    <source>
        <dbReference type="Proteomes" id="UP001056120"/>
    </source>
</evidence>
<protein>
    <submittedName>
        <fullName evidence="1">Uncharacterized protein</fullName>
    </submittedName>
</protein>
<keyword evidence="2" id="KW-1185">Reference proteome</keyword>